<comment type="caution">
    <text evidence="2">The sequence shown here is derived from an EMBL/GenBank/DDBJ whole genome shotgun (WGS) entry which is preliminary data.</text>
</comment>
<proteinExistence type="predicted"/>
<name>A0ABQ8FSG1_9PEZI</name>
<reference evidence="2 3" key="1">
    <citation type="journal article" date="2021" name="Nat. Commun.">
        <title>Genetic determinants of endophytism in the Arabidopsis root mycobiome.</title>
        <authorList>
            <person name="Mesny F."/>
            <person name="Miyauchi S."/>
            <person name="Thiergart T."/>
            <person name="Pickel B."/>
            <person name="Atanasova L."/>
            <person name="Karlsson M."/>
            <person name="Huettel B."/>
            <person name="Barry K.W."/>
            <person name="Haridas S."/>
            <person name="Chen C."/>
            <person name="Bauer D."/>
            <person name="Andreopoulos W."/>
            <person name="Pangilinan J."/>
            <person name="LaButti K."/>
            <person name="Riley R."/>
            <person name="Lipzen A."/>
            <person name="Clum A."/>
            <person name="Drula E."/>
            <person name="Henrissat B."/>
            <person name="Kohler A."/>
            <person name="Grigoriev I.V."/>
            <person name="Martin F.M."/>
            <person name="Hacquard S."/>
        </authorList>
    </citation>
    <scope>NUCLEOTIDE SEQUENCE [LARGE SCALE GENOMIC DNA]</scope>
    <source>
        <strain evidence="2 3">MPI-SDFR-AT-0080</strain>
    </source>
</reference>
<feature type="domain" description="Myb-like" evidence="1">
    <location>
        <begin position="3"/>
        <end position="60"/>
    </location>
</feature>
<dbReference type="Proteomes" id="UP000774617">
    <property type="component" value="Unassembled WGS sequence"/>
</dbReference>
<dbReference type="CDD" id="cd00167">
    <property type="entry name" value="SANT"/>
    <property type="match status" value="1"/>
</dbReference>
<gene>
    <name evidence="2" type="ORF">B0J12DRAFT_705338</name>
</gene>
<accession>A0ABQ8FSG1</accession>
<protein>
    <recommendedName>
        <fullName evidence="1">Myb-like domain-containing protein</fullName>
    </recommendedName>
</protein>
<evidence type="ECO:0000313" key="3">
    <source>
        <dbReference type="Proteomes" id="UP000774617"/>
    </source>
</evidence>
<dbReference type="InterPro" id="IPR001005">
    <property type="entry name" value="SANT/Myb"/>
</dbReference>
<organism evidence="2 3">
    <name type="scientific">Macrophomina phaseolina</name>
    <dbReference type="NCBI Taxonomy" id="35725"/>
    <lineage>
        <taxon>Eukaryota</taxon>
        <taxon>Fungi</taxon>
        <taxon>Dikarya</taxon>
        <taxon>Ascomycota</taxon>
        <taxon>Pezizomycotina</taxon>
        <taxon>Dothideomycetes</taxon>
        <taxon>Dothideomycetes incertae sedis</taxon>
        <taxon>Botryosphaeriales</taxon>
        <taxon>Botryosphaeriaceae</taxon>
        <taxon>Macrophomina</taxon>
    </lineage>
</organism>
<evidence type="ECO:0000259" key="1">
    <source>
        <dbReference type="SMART" id="SM00717"/>
    </source>
</evidence>
<dbReference type="SMART" id="SM00717">
    <property type="entry name" value="SANT"/>
    <property type="match status" value="1"/>
</dbReference>
<dbReference type="EMBL" id="JAGTJR010000064">
    <property type="protein sequence ID" value="KAH7021723.1"/>
    <property type="molecule type" value="Genomic_DNA"/>
</dbReference>
<evidence type="ECO:0000313" key="2">
    <source>
        <dbReference type="EMBL" id="KAH7021723.1"/>
    </source>
</evidence>
<sequence>MVGKKRYLEKEEQLLRDLKSEHPGKSWEKIAELYNARVGDKSRLRTGLALQMKFKKIQAREKRPAKKALGERGKREVLSVEGRMHQSWTALSPLPRAGFLPSEQGVTTHWATTSLSLSEQREGVEYEISLLQVSGTRVGSGDRLTARSVASGNYAGRALFGNSFCSR</sequence>
<keyword evidence="3" id="KW-1185">Reference proteome</keyword>